<dbReference type="Proteomes" id="UP000887578">
    <property type="component" value="Unplaced"/>
</dbReference>
<accession>A0A914QPM8</accession>
<organism evidence="1 2">
    <name type="scientific">Panagrolaimus davidi</name>
    <dbReference type="NCBI Taxonomy" id="227884"/>
    <lineage>
        <taxon>Eukaryota</taxon>
        <taxon>Metazoa</taxon>
        <taxon>Ecdysozoa</taxon>
        <taxon>Nematoda</taxon>
        <taxon>Chromadorea</taxon>
        <taxon>Rhabditida</taxon>
        <taxon>Tylenchina</taxon>
        <taxon>Panagrolaimomorpha</taxon>
        <taxon>Panagrolaimoidea</taxon>
        <taxon>Panagrolaimidae</taxon>
        <taxon>Panagrolaimus</taxon>
    </lineage>
</organism>
<evidence type="ECO:0000313" key="1">
    <source>
        <dbReference type="Proteomes" id="UP000887578"/>
    </source>
</evidence>
<dbReference type="WBParaSite" id="PDA_v2.g5340.t1">
    <property type="protein sequence ID" value="PDA_v2.g5340.t1"/>
    <property type="gene ID" value="PDA_v2.g5340"/>
</dbReference>
<name>A0A914QPM8_9BILA</name>
<reference evidence="2" key="1">
    <citation type="submission" date="2022-11" db="UniProtKB">
        <authorList>
            <consortium name="WormBaseParasite"/>
        </authorList>
    </citation>
    <scope>IDENTIFICATION</scope>
</reference>
<evidence type="ECO:0000313" key="2">
    <source>
        <dbReference type="WBParaSite" id="PDA_v2.g5340.t1"/>
    </source>
</evidence>
<sequence length="283" mass="32936">MADEIYKALCPTSVREDKFVKSKNRQRNDLHKYIVILQRLDDTTAKPSSSTSTKSSASEMKNISTILFSNLHGIRVLDRAPNERVTTTSEHLIINDLKYSKKCVNYIQESAQINSFIDFLKIIFSIKECKNEIPKEIQKLKILNLCLKWWFNVISQIIPYTSVENLASDFIDVMEILQWFLKFDYLPTISFNKILAKHSLNEIVLTDEERDLYSVMDYYYTANDFDAFDSIIDKPFFSMLKFNHLFSGLPVGRCSKTIARDFINDNITTMEYLINPSEVSSFF</sequence>
<proteinExistence type="predicted"/>
<dbReference type="AlphaFoldDB" id="A0A914QPM8"/>
<protein>
    <submittedName>
        <fullName evidence="2">Uncharacterized protein</fullName>
    </submittedName>
</protein>
<keyword evidence="1" id="KW-1185">Reference proteome</keyword>